<dbReference type="AlphaFoldDB" id="A0A059XZP4"/>
<gene>
    <name evidence="7" type="ORF">Y981_07710</name>
</gene>
<accession>A0A059XZP4</accession>
<evidence type="ECO:0000256" key="1">
    <source>
        <dbReference type="ARBA" id="ARBA00005417"/>
    </source>
</evidence>
<dbReference type="Gene3D" id="3.40.50.300">
    <property type="entry name" value="P-loop containing nucleotide triphosphate hydrolases"/>
    <property type="match status" value="1"/>
</dbReference>
<dbReference type="HOGENOM" id="CLU_000604_1_2_0"/>
<dbReference type="GO" id="GO:0016887">
    <property type="term" value="F:ATP hydrolysis activity"/>
    <property type="evidence" value="ECO:0007669"/>
    <property type="project" value="InterPro"/>
</dbReference>
<evidence type="ECO:0000256" key="4">
    <source>
        <dbReference type="ARBA" id="ARBA00022741"/>
    </source>
</evidence>
<evidence type="ECO:0000313" key="8">
    <source>
        <dbReference type="Proteomes" id="UP000027059"/>
    </source>
</evidence>
<organism evidence="7 8">
    <name type="scientific">Leptospirillum ferriphilum YSK</name>
    <dbReference type="NCBI Taxonomy" id="1441628"/>
    <lineage>
        <taxon>Bacteria</taxon>
        <taxon>Pseudomonadati</taxon>
        <taxon>Nitrospirota</taxon>
        <taxon>Nitrospiria</taxon>
        <taxon>Nitrospirales</taxon>
        <taxon>Nitrospiraceae</taxon>
        <taxon>Leptospirillum</taxon>
    </lineage>
</organism>
<proteinExistence type="inferred from homology"/>
<dbReference type="InterPro" id="IPR027417">
    <property type="entry name" value="P-loop_NTPase"/>
</dbReference>
<dbReference type="PROSITE" id="PS50893">
    <property type="entry name" value="ABC_TRANSPORTER_2"/>
    <property type="match status" value="1"/>
</dbReference>
<dbReference type="Proteomes" id="UP000027059">
    <property type="component" value="Chromosome"/>
</dbReference>
<name>A0A059XZP4_9BACT</name>
<keyword evidence="5" id="KW-0067">ATP-binding</keyword>
<dbReference type="InterPro" id="IPR050763">
    <property type="entry name" value="ABC_transporter_ATP-binding"/>
</dbReference>
<keyword evidence="3" id="KW-0536">Nodulation</keyword>
<dbReference type="Pfam" id="PF00005">
    <property type="entry name" value="ABC_tran"/>
    <property type="match status" value="1"/>
</dbReference>
<dbReference type="RefSeq" id="WP_014961263.1">
    <property type="nucleotide sequence ID" value="NZ_CP007243.1"/>
</dbReference>
<reference evidence="7 8" key="2">
    <citation type="journal article" date="2015" name="Biomed. Res. Int.">
        <title>Effects of Arsenite Resistance on the Growth and Functional Gene Expression of Leptospirillum ferriphilum and Acidithiobacillus thiooxidans in Pure Culture and Coculture.</title>
        <authorList>
            <person name="Jiang H."/>
            <person name="Liang Y."/>
            <person name="Yin H."/>
            <person name="Xiao Y."/>
            <person name="Guo X."/>
            <person name="Xu Y."/>
            <person name="Hu Q."/>
            <person name="Liu H."/>
            <person name="Liu X."/>
        </authorList>
    </citation>
    <scope>NUCLEOTIDE SEQUENCE [LARGE SCALE GENOMIC DNA]</scope>
    <source>
        <strain evidence="7 8">YSK</strain>
    </source>
</reference>
<feature type="domain" description="ABC transporter" evidence="6">
    <location>
        <begin position="6"/>
        <end position="237"/>
    </location>
</feature>
<sequence>MPEAVLVARNLTKRFSVDRPPAVHRVSLDVFPGEILSIVGPNGAGKSTLLQMLLGLLTPDEGTIRIFGVDIVRQRRKVAHLMNYASTDLSLPYSLSVRENLEVYALVYNLPDPGESVRNILERFSLQSLAKTKVGKLSTGQIARLSLAKALISRPEILFLDEPTATLDPEASAELRSVLREQVESNHLALVYTSHNMREIERLSDRILLIESGKTVACGSRDDLYRHFDCDNLEEVFLKSMARARQSRENGELVYE</sequence>
<evidence type="ECO:0000313" key="7">
    <source>
        <dbReference type="EMBL" id="AIA30682.1"/>
    </source>
</evidence>
<evidence type="ECO:0000256" key="2">
    <source>
        <dbReference type="ARBA" id="ARBA00022448"/>
    </source>
</evidence>
<dbReference type="SMART" id="SM00382">
    <property type="entry name" value="AAA"/>
    <property type="match status" value="1"/>
</dbReference>
<keyword evidence="8" id="KW-1185">Reference proteome</keyword>
<dbReference type="OrthoDB" id="9804819at2"/>
<evidence type="ECO:0000256" key="5">
    <source>
        <dbReference type="ARBA" id="ARBA00022840"/>
    </source>
</evidence>
<dbReference type="EMBL" id="CP007243">
    <property type="protein sequence ID" value="AIA30682.1"/>
    <property type="molecule type" value="Genomic_DNA"/>
</dbReference>
<evidence type="ECO:0000256" key="3">
    <source>
        <dbReference type="ARBA" id="ARBA00022458"/>
    </source>
</evidence>
<dbReference type="InterPro" id="IPR003439">
    <property type="entry name" value="ABC_transporter-like_ATP-bd"/>
</dbReference>
<keyword evidence="2" id="KW-0813">Transport</keyword>
<protein>
    <submittedName>
        <fullName evidence="7">Multidrug ABC transporter ATPase</fullName>
    </submittedName>
</protein>
<dbReference type="PANTHER" id="PTHR42711">
    <property type="entry name" value="ABC TRANSPORTER ATP-BINDING PROTEIN"/>
    <property type="match status" value="1"/>
</dbReference>
<evidence type="ECO:0000259" key="6">
    <source>
        <dbReference type="PROSITE" id="PS50893"/>
    </source>
</evidence>
<comment type="similarity">
    <text evidence="1">Belongs to the ABC transporter superfamily.</text>
</comment>
<dbReference type="PANTHER" id="PTHR42711:SF5">
    <property type="entry name" value="ABC TRANSPORTER ATP-BINDING PROTEIN NATA"/>
    <property type="match status" value="1"/>
</dbReference>
<dbReference type="KEGG" id="lfp:Y981_07710"/>
<dbReference type="GO" id="GO:0005524">
    <property type="term" value="F:ATP binding"/>
    <property type="evidence" value="ECO:0007669"/>
    <property type="project" value="UniProtKB-KW"/>
</dbReference>
<keyword evidence="4" id="KW-0547">Nucleotide-binding</keyword>
<reference evidence="8" key="1">
    <citation type="submission" date="2014-02" db="EMBL/GenBank/DDBJ databases">
        <title>Complete genome sequence and comparative genomic analysis of the nitrogen-fixing bacterium Leptospirillum ferriphilum YSK.</title>
        <authorList>
            <person name="Guo X."/>
            <person name="Yin H."/>
            <person name="Liang Y."/>
            <person name="Hu Q."/>
            <person name="Ma L."/>
            <person name="Xiao Y."/>
            <person name="Zhang X."/>
            <person name="Qiu G."/>
            <person name="Liu X."/>
        </authorList>
    </citation>
    <scope>NUCLEOTIDE SEQUENCE [LARGE SCALE GENOMIC DNA]</scope>
    <source>
        <strain evidence="8">YSK</strain>
    </source>
</reference>
<dbReference type="SUPFAM" id="SSF52540">
    <property type="entry name" value="P-loop containing nucleoside triphosphate hydrolases"/>
    <property type="match status" value="1"/>
</dbReference>
<dbReference type="InterPro" id="IPR003593">
    <property type="entry name" value="AAA+_ATPase"/>
</dbReference>